<dbReference type="Proteomes" id="UP000234748">
    <property type="component" value="Unassembled WGS sequence"/>
</dbReference>
<evidence type="ECO:0000259" key="2">
    <source>
        <dbReference type="SMART" id="SM00909"/>
    </source>
</evidence>
<feature type="domain" description="GerMN" evidence="2">
    <location>
        <begin position="93"/>
        <end position="183"/>
    </location>
</feature>
<organism evidence="3 4">
    <name type="scientific">Peribacillus deserti</name>
    <dbReference type="NCBI Taxonomy" id="673318"/>
    <lineage>
        <taxon>Bacteria</taxon>
        <taxon>Bacillati</taxon>
        <taxon>Bacillota</taxon>
        <taxon>Bacilli</taxon>
        <taxon>Bacillales</taxon>
        <taxon>Bacillaceae</taxon>
        <taxon>Peribacillus</taxon>
    </lineage>
</organism>
<dbReference type="InterPro" id="IPR019606">
    <property type="entry name" value="GerMN"/>
</dbReference>
<dbReference type="PROSITE" id="PS51257">
    <property type="entry name" value="PROKAR_LIPOPROTEIN"/>
    <property type="match status" value="1"/>
</dbReference>
<proteinExistence type="predicted"/>
<keyword evidence="4" id="KW-1185">Reference proteome</keyword>
<feature type="region of interest" description="Disordered" evidence="1">
    <location>
        <begin position="331"/>
        <end position="353"/>
    </location>
</feature>
<dbReference type="RefSeq" id="WP_101641387.1">
    <property type="nucleotide sequence ID" value="NZ_PGUY01000027.1"/>
</dbReference>
<evidence type="ECO:0000313" key="4">
    <source>
        <dbReference type="Proteomes" id="UP000234748"/>
    </source>
</evidence>
<dbReference type="AlphaFoldDB" id="A0A2N5M7D6"/>
<sequence>MSQNTKKAICFTVLASSVLLSGCGLFGGEDKKIDPPQDVSYLKDASGLKEKGTTSAKEAKEAKAEIKTELYLIDKNGYVVPQTLELPTSEGVAKQALEYLVSEGPVQELLPNGFRAVLPADTKVDLNISKDGVATADFSNEFKNYKAADEKKILQSITWTLTQFDSIKKVNIRVNGKALTQMPVNHTPITKDMTRSVGINLDTSGITDISNTKSITVYYLGGDEGEYYYVPVTRRITDTKADPVTAAVNELIKGPAYSSNLISDFVPEIALLDNPKVDDGKVTLNFNKSVLNSTKNNQISSYLLDSLVLSLTEQKDIKSVEVLVDGKEKLTTDNGKSLTEPVTRPEKVNTGSF</sequence>
<dbReference type="EMBL" id="PGUY01000027">
    <property type="protein sequence ID" value="PLT30203.1"/>
    <property type="molecule type" value="Genomic_DNA"/>
</dbReference>
<name>A0A2N5M7D6_9BACI</name>
<dbReference type="OrthoDB" id="1715058at2"/>
<dbReference type="SMART" id="SM00909">
    <property type="entry name" value="Germane"/>
    <property type="match status" value="2"/>
</dbReference>
<gene>
    <name evidence="3" type="ORF">CUU66_09185</name>
</gene>
<comment type="caution">
    <text evidence="3">The sequence shown here is derived from an EMBL/GenBank/DDBJ whole genome shotgun (WGS) entry which is preliminary data.</text>
</comment>
<feature type="domain" description="GerMN" evidence="2">
    <location>
        <begin position="244"/>
        <end position="333"/>
    </location>
</feature>
<accession>A0A2N5M7D6</accession>
<protein>
    <submittedName>
        <fullName evidence="3">Sporulation protein</fullName>
    </submittedName>
</protein>
<evidence type="ECO:0000256" key="1">
    <source>
        <dbReference type="SAM" id="MobiDB-lite"/>
    </source>
</evidence>
<evidence type="ECO:0000313" key="3">
    <source>
        <dbReference type="EMBL" id="PLT30203.1"/>
    </source>
</evidence>
<reference evidence="3 4" key="1">
    <citation type="submission" date="2017-11" db="EMBL/GenBank/DDBJ databases">
        <title>Comparitive Functional Genomics of Dry Heat Resistant strains isolated from the Viking Spacecraft.</title>
        <authorList>
            <person name="Seuylemezian A."/>
            <person name="Cooper K."/>
            <person name="Vaishampayan P."/>
        </authorList>
    </citation>
    <scope>NUCLEOTIDE SEQUENCE [LARGE SCALE GENOMIC DNA]</scope>
    <source>
        <strain evidence="3 4">V1-29</strain>
    </source>
</reference>
<dbReference type="Pfam" id="PF10646">
    <property type="entry name" value="Germane"/>
    <property type="match status" value="2"/>
</dbReference>